<dbReference type="AlphaFoldDB" id="A0A6L6G682"/>
<dbReference type="EMBL" id="WLXI01000008">
    <property type="protein sequence ID" value="MTD00964.1"/>
    <property type="molecule type" value="Genomic_DNA"/>
</dbReference>
<name>A0A6L6G682_STRUB</name>
<sequence>MLTSFLIASEKTTIVVGEIAVLLLIIGFCYQLFRLKNLKTSEKPYRTLIKVTDPTIQIDDFPEIKAMTNWTYKNSQKAWIGQTSLHPNEMRHLVKEHYPTKADAITIQLIPYTWWTINK</sequence>
<comment type="caution">
    <text evidence="1">The sequence shown here is derived from an EMBL/GenBank/DDBJ whole genome shotgun (WGS) entry which is preliminary data.</text>
</comment>
<gene>
    <name evidence="1" type="ORF">GKS16_01520</name>
</gene>
<organism evidence="1 2">
    <name type="scientific">Streptococcus uberis</name>
    <dbReference type="NCBI Taxonomy" id="1349"/>
    <lineage>
        <taxon>Bacteria</taxon>
        <taxon>Bacillati</taxon>
        <taxon>Bacillota</taxon>
        <taxon>Bacilli</taxon>
        <taxon>Lactobacillales</taxon>
        <taxon>Streptococcaceae</taxon>
        <taxon>Streptococcus</taxon>
    </lineage>
</organism>
<dbReference type="RefSeq" id="WP_154607081.1">
    <property type="nucleotide sequence ID" value="NZ_JADFAY010000013.1"/>
</dbReference>
<accession>A0A6L6G682</accession>
<protein>
    <submittedName>
        <fullName evidence="1">Uncharacterized protein</fullName>
    </submittedName>
</protein>
<evidence type="ECO:0000313" key="1">
    <source>
        <dbReference type="EMBL" id="MTD00964.1"/>
    </source>
</evidence>
<dbReference type="Proteomes" id="UP000483839">
    <property type="component" value="Unassembled WGS sequence"/>
</dbReference>
<reference evidence="1 2" key="1">
    <citation type="submission" date="2019-11" db="EMBL/GenBank/DDBJ databases">
        <title>Streptococcus uberis isolated from clinical mastitis cases on a southeastern Queensland dairy.</title>
        <authorList>
            <person name="Workentine M.L."/>
            <person name="Price R."/>
            <person name="Olchowy T."/>
        </authorList>
    </citation>
    <scope>NUCLEOTIDE SEQUENCE [LARGE SCALE GENOMIC DNA]</scope>
    <source>
        <strain evidence="1 2">OLC4459-A17</strain>
    </source>
</reference>
<proteinExistence type="predicted"/>
<evidence type="ECO:0000313" key="2">
    <source>
        <dbReference type="Proteomes" id="UP000483839"/>
    </source>
</evidence>